<dbReference type="InterPro" id="IPR000073">
    <property type="entry name" value="AB_hydrolase_1"/>
</dbReference>
<accession>A0ABM4NPU0</accession>
<keyword evidence="2" id="KW-0443">Lipid metabolism</keyword>
<sequence length="218" mass="24865">MEEDGQGEQHVLIASAGNWICNLPNTSLAFLLADNGYDVWMRSTQRNTCSRKHFKFSAKSPEFWAFSLDEMDKYDLPAIINFFVEKTRQERLYCVGHSQGSSIGVFAADVISECQRIFFHIHERAYVAFSTNPEVAKRIMILFALAPVITVKYTQSPMKKLTLSRKVVKSRLDVYLAQSPTGASVQHMQPWAQAVNSGLFQAFDWGKPDQNLMHFCWV</sequence>
<dbReference type="Gene3D" id="3.40.50.1820">
    <property type="entry name" value="alpha/beta hydrolase"/>
    <property type="match status" value="2"/>
</dbReference>
<dbReference type="Pfam" id="PF00561">
    <property type="entry name" value="Abhydrolase_1"/>
    <property type="match status" value="1"/>
</dbReference>
<evidence type="ECO:0000313" key="6">
    <source>
        <dbReference type="RefSeq" id="XP_070466963.1"/>
    </source>
</evidence>
<protein>
    <submittedName>
        <fullName evidence="5 6">Lipase member K-like isoform X1</fullName>
    </submittedName>
</protein>
<dbReference type="RefSeq" id="XP_070466954.1">
    <property type="nucleotide sequence ID" value="XM_070610853.1"/>
</dbReference>
<dbReference type="InterPro" id="IPR029058">
    <property type="entry name" value="AB_hydrolase_fold"/>
</dbReference>
<dbReference type="Proteomes" id="UP001652662">
    <property type="component" value="Chromosome 1"/>
</dbReference>
<proteinExistence type="predicted"/>
<dbReference type="PANTHER" id="PTHR11005">
    <property type="entry name" value="LYSOSOMAL ACID LIPASE-RELATED"/>
    <property type="match status" value="1"/>
</dbReference>
<keyword evidence="1" id="KW-0442">Lipid degradation</keyword>
<dbReference type="RefSeq" id="XP_070466963.1">
    <property type="nucleotide sequence ID" value="XM_070610862.1"/>
</dbReference>
<evidence type="ECO:0000313" key="4">
    <source>
        <dbReference type="Proteomes" id="UP001652662"/>
    </source>
</evidence>
<dbReference type="SUPFAM" id="SSF53474">
    <property type="entry name" value="alpha/beta-Hydrolases"/>
    <property type="match status" value="1"/>
</dbReference>
<gene>
    <name evidence="5 6" type="primary">LOC103542698</name>
</gene>
<evidence type="ECO:0000313" key="5">
    <source>
        <dbReference type="RefSeq" id="XP_070466954.1"/>
    </source>
</evidence>
<keyword evidence="4" id="KW-1185">Reference proteome</keyword>
<evidence type="ECO:0000259" key="3">
    <source>
        <dbReference type="Pfam" id="PF00561"/>
    </source>
</evidence>
<feature type="domain" description="AB hydrolase-1" evidence="3">
    <location>
        <begin position="13"/>
        <end position="109"/>
    </location>
</feature>
<reference evidence="4 5" key="1">
    <citation type="submission" date="2025-05" db="UniProtKB">
        <authorList>
            <consortium name="RefSeq"/>
        </authorList>
    </citation>
    <scope>NUCLEOTIDE SEQUENCE [LARGE SCALE GENOMIC DNA]</scope>
    <source>
        <tissue evidence="5 6">Blood</tissue>
    </source>
</reference>
<evidence type="ECO:0000256" key="2">
    <source>
        <dbReference type="ARBA" id="ARBA00023098"/>
    </source>
</evidence>
<dbReference type="GeneID" id="103542698"/>
<evidence type="ECO:0000256" key="1">
    <source>
        <dbReference type="ARBA" id="ARBA00022963"/>
    </source>
</evidence>
<name>A0ABM4NPU0_EQUPR</name>
<organism evidence="4 6">
    <name type="scientific">Equus przewalskii</name>
    <name type="common">Przewalski's horse</name>
    <name type="synonym">Equus caballus przewalskii</name>
    <dbReference type="NCBI Taxonomy" id="9798"/>
    <lineage>
        <taxon>Eukaryota</taxon>
        <taxon>Metazoa</taxon>
        <taxon>Chordata</taxon>
        <taxon>Craniata</taxon>
        <taxon>Vertebrata</taxon>
        <taxon>Euteleostomi</taxon>
        <taxon>Mammalia</taxon>
        <taxon>Eutheria</taxon>
        <taxon>Laurasiatheria</taxon>
        <taxon>Perissodactyla</taxon>
        <taxon>Equidae</taxon>
        <taxon>Equus</taxon>
    </lineage>
</organism>